<accession>F0SBU3</accession>
<reference evidence="3" key="2">
    <citation type="submission" date="2011-02" db="EMBL/GenBank/DDBJ databases">
        <title>The complete genome of Pedobacter saltans DSM 12145.</title>
        <authorList>
            <consortium name="US DOE Joint Genome Institute (JGI-PGF)"/>
            <person name="Lucas S."/>
            <person name="Copeland A."/>
            <person name="Lapidus A."/>
            <person name="Bruce D."/>
            <person name="Goodwin L."/>
            <person name="Pitluck S."/>
            <person name="Kyrpides N."/>
            <person name="Mavromatis K."/>
            <person name="Pagani I."/>
            <person name="Ivanova N."/>
            <person name="Ovchinnikova G."/>
            <person name="Lu M."/>
            <person name="Detter J.C."/>
            <person name="Han C."/>
            <person name="Land M."/>
            <person name="Hauser L."/>
            <person name="Markowitz V."/>
            <person name="Cheng J.-F."/>
            <person name="Hugenholtz P."/>
            <person name="Woyke T."/>
            <person name="Wu D."/>
            <person name="Tindall B."/>
            <person name="Pomrenke H.G."/>
            <person name="Brambilla E."/>
            <person name="Klenk H.-P."/>
            <person name="Eisen J.A."/>
        </authorList>
    </citation>
    <scope>NUCLEOTIDE SEQUENCE [LARGE SCALE GENOMIC DNA]</scope>
    <source>
        <strain evidence="3">ATCC 51119 / DSM 12145 / JCM 21818 / LMG 10337 / NBRC 100064 / NCIMB 13643</strain>
    </source>
</reference>
<dbReference type="EMBL" id="CP002545">
    <property type="protein sequence ID" value="ADY53784.1"/>
    <property type="molecule type" value="Genomic_DNA"/>
</dbReference>
<reference evidence="2 3" key="1">
    <citation type="journal article" date="2011" name="Stand. Genomic Sci.">
        <title>Complete genome sequence of the gliding, heparinolytic Pedobacter saltans type strain (113).</title>
        <authorList>
            <person name="Liolios K."/>
            <person name="Sikorski J."/>
            <person name="Lu M."/>
            <person name="Nolan M."/>
            <person name="Lapidus A."/>
            <person name="Lucas S."/>
            <person name="Hammon N."/>
            <person name="Deshpande S."/>
            <person name="Cheng J.F."/>
            <person name="Tapia R."/>
            <person name="Han C."/>
            <person name="Goodwin L."/>
            <person name="Pitluck S."/>
            <person name="Huntemann M."/>
            <person name="Ivanova N."/>
            <person name="Pagani I."/>
            <person name="Mavromatis K."/>
            <person name="Ovchinikova G."/>
            <person name="Pati A."/>
            <person name="Chen A."/>
            <person name="Palaniappan K."/>
            <person name="Land M."/>
            <person name="Hauser L."/>
            <person name="Brambilla E.M."/>
            <person name="Kotsyurbenko O."/>
            <person name="Rohde M."/>
            <person name="Tindall B.J."/>
            <person name="Abt B."/>
            <person name="Goker M."/>
            <person name="Detter J.C."/>
            <person name="Woyke T."/>
            <person name="Bristow J."/>
            <person name="Eisen J.A."/>
            <person name="Markowitz V."/>
            <person name="Hugenholtz P."/>
            <person name="Klenk H.P."/>
            <person name="Kyrpides N.C."/>
        </authorList>
    </citation>
    <scope>NUCLEOTIDE SEQUENCE [LARGE SCALE GENOMIC DNA]</scope>
    <source>
        <strain evidence="3">ATCC 51119 / DSM 12145 / JCM 21818 / LMG 10337 / NBRC 100064 / NCIMB 13643</strain>
    </source>
</reference>
<keyword evidence="1" id="KW-1133">Transmembrane helix</keyword>
<protein>
    <submittedName>
        <fullName evidence="2">Uncharacterized protein</fullName>
    </submittedName>
</protein>
<evidence type="ECO:0000256" key="1">
    <source>
        <dbReference type="SAM" id="Phobius"/>
    </source>
</evidence>
<evidence type="ECO:0000313" key="3">
    <source>
        <dbReference type="Proteomes" id="UP000000310"/>
    </source>
</evidence>
<dbReference type="KEGG" id="psn:Pedsa_3249"/>
<keyword evidence="1" id="KW-0472">Membrane</keyword>
<name>F0SBU3_PSESL</name>
<dbReference type="AlphaFoldDB" id="F0SBU3"/>
<keyword evidence="1" id="KW-0812">Transmembrane</keyword>
<dbReference type="HOGENOM" id="CLU_1676380_0_0_10"/>
<proteinExistence type="predicted"/>
<keyword evidence="3" id="KW-1185">Reference proteome</keyword>
<sequence>MGFKYYLFLLILCFSCGTRKNVKQLKQEIHVEKDSNDYLTAAHYMAKEELNIIKSNILKDLEIVVSDVFWHPDSGLSKQEKLKVRMRFREHIQNMWGKNTTESTRDSLKRNVKIRHQSNQSHSLTTEKQKDRRLTLLWYILPVFLVILFFGFRLRLR</sequence>
<evidence type="ECO:0000313" key="2">
    <source>
        <dbReference type="EMBL" id="ADY53784.1"/>
    </source>
</evidence>
<dbReference type="RefSeq" id="WP_013634268.1">
    <property type="nucleotide sequence ID" value="NC_015177.1"/>
</dbReference>
<gene>
    <name evidence="2" type="ordered locus">Pedsa_3249</name>
</gene>
<feature type="transmembrane region" description="Helical" evidence="1">
    <location>
        <begin position="136"/>
        <end position="154"/>
    </location>
</feature>
<dbReference type="Proteomes" id="UP000000310">
    <property type="component" value="Chromosome"/>
</dbReference>
<organism evidence="2 3">
    <name type="scientific">Pseudopedobacter saltans (strain ATCC 51119 / DSM 12145 / JCM 21818 / CCUG 39354 / LMG 10337 / NBRC 100064 / NCIMB 13643)</name>
    <name type="common">Pedobacter saltans</name>
    <dbReference type="NCBI Taxonomy" id="762903"/>
    <lineage>
        <taxon>Bacteria</taxon>
        <taxon>Pseudomonadati</taxon>
        <taxon>Bacteroidota</taxon>
        <taxon>Sphingobacteriia</taxon>
        <taxon>Sphingobacteriales</taxon>
        <taxon>Sphingobacteriaceae</taxon>
        <taxon>Pseudopedobacter</taxon>
    </lineage>
</organism>